<keyword evidence="12" id="KW-1185">Reference proteome</keyword>
<evidence type="ECO:0000256" key="5">
    <source>
        <dbReference type="ARBA" id="ARBA00023136"/>
    </source>
</evidence>
<name>A0A7W6MZX2_9BACT</name>
<evidence type="ECO:0000256" key="3">
    <source>
        <dbReference type="ARBA" id="ARBA00022452"/>
    </source>
</evidence>
<accession>A0A7W6MZX2</accession>
<evidence type="ECO:0000256" key="1">
    <source>
        <dbReference type="ARBA" id="ARBA00004571"/>
    </source>
</evidence>
<organism evidence="11 12">
    <name type="scientific">Butyricimonas faecihominis</name>
    <dbReference type="NCBI Taxonomy" id="1472416"/>
    <lineage>
        <taxon>Bacteria</taxon>
        <taxon>Pseudomonadati</taxon>
        <taxon>Bacteroidota</taxon>
        <taxon>Bacteroidia</taxon>
        <taxon>Bacteroidales</taxon>
        <taxon>Odoribacteraceae</taxon>
        <taxon>Butyricimonas</taxon>
    </lineage>
</organism>
<keyword evidence="6 7" id="KW-0998">Cell outer membrane</keyword>
<feature type="domain" description="Secretin/TonB short N-terminal" evidence="9">
    <location>
        <begin position="49"/>
        <end position="97"/>
    </location>
</feature>
<comment type="subcellular location">
    <subcellularLocation>
        <location evidence="1 7">Cell outer membrane</location>
        <topology evidence="1 7">Multi-pass membrane protein</topology>
    </subcellularLocation>
</comment>
<dbReference type="Pfam" id="PF07660">
    <property type="entry name" value="STN"/>
    <property type="match status" value="1"/>
</dbReference>
<dbReference type="SUPFAM" id="SSF49464">
    <property type="entry name" value="Carboxypeptidase regulatory domain-like"/>
    <property type="match status" value="1"/>
</dbReference>
<keyword evidence="3 7" id="KW-1134">Transmembrane beta strand</keyword>
<evidence type="ECO:0000313" key="11">
    <source>
        <dbReference type="EMBL" id="MBB4027426.1"/>
    </source>
</evidence>
<dbReference type="GO" id="GO:0009279">
    <property type="term" value="C:cell outer membrane"/>
    <property type="evidence" value="ECO:0007669"/>
    <property type="project" value="UniProtKB-SubCell"/>
</dbReference>
<keyword evidence="8" id="KW-0732">Signal</keyword>
<dbReference type="InterPro" id="IPR011662">
    <property type="entry name" value="Secretin/TonB_short_N"/>
</dbReference>
<dbReference type="EMBL" id="JACIES010000010">
    <property type="protein sequence ID" value="MBB4027426.1"/>
    <property type="molecule type" value="Genomic_DNA"/>
</dbReference>
<evidence type="ECO:0000256" key="2">
    <source>
        <dbReference type="ARBA" id="ARBA00022448"/>
    </source>
</evidence>
<dbReference type="Gene3D" id="2.40.170.20">
    <property type="entry name" value="TonB-dependent receptor, beta-barrel domain"/>
    <property type="match status" value="1"/>
</dbReference>
<comment type="similarity">
    <text evidence="7">Belongs to the TonB-dependent receptor family.</text>
</comment>
<dbReference type="InterPro" id="IPR039426">
    <property type="entry name" value="TonB-dep_rcpt-like"/>
</dbReference>
<dbReference type="GeneID" id="93103193"/>
<feature type="domain" description="TonB-dependent receptor plug" evidence="10">
    <location>
        <begin position="199"/>
        <end position="327"/>
    </location>
</feature>
<proteinExistence type="inferred from homology"/>
<dbReference type="InterPro" id="IPR023997">
    <property type="entry name" value="TonB-dep_OMP_SusC/RagA_CS"/>
</dbReference>
<dbReference type="InterPro" id="IPR036942">
    <property type="entry name" value="Beta-barrel_TonB_sf"/>
</dbReference>
<evidence type="ECO:0000313" key="12">
    <source>
        <dbReference type="Proteomes" id="UP000546007"/>
    </source>
</evidence>
<dbReference type="InterPro" id="IPR023996">
    <property type="entry name" value="TonB-dep_OMP_SusC/RagA"/>
</dbReference>
<gene>
    <name evidence="11" type="ORF">GGR14_003238</name>
</gene>
<keyword evidence="4 7" id="KW-0812">Transmembrane</keyword>
<evidence type="ECO:0000256" key="4">
    <source>
        <dbReference type="ARBA" id="ARBA00022692"/>
    </source>
</evidence>
<keyword evidence="2 7" id="KW-0813">Transport</keyword>
<dbReference type="SUPFAM" id="SSF56935">
    <property type="entry name" value="Porins"/>
    <property type="match status" value="1"/>
</dbReference>
<evidence type="ECO:0000259" key="10">
    <source>
        <dbReference type="Pfam" id="PF07715"/>
    </source>
</evidence>
<evidence type="ECO:0000259" key="9">
    <source>
        <dbReference type="Pfam" id="PF07660"/>
    </source>
</evidence>
<dbReference type="Pfam" id="PF13715">
    <property type="entry name" value="CarbopepD_reg_2"/>
    <property type="match status" value="1"/>
</dbReference>
<sequence length="1232" mass="140303">MKLTFLLICGFVFSLSASVRAQDQMVTLKVEEMSFVNVISELKKQTQLDFFYSFDEIKVDRKISLDVKNVKVDDVLQYILGNNFTWEYVDNMVIIKPIVLKQSQKKSLRVKGFVYDTQKQPLPGVTVKVAGVPLGTATDTRGWFAMDLPMTEGMLEFSFVGYQLRQVKFTAASDTLRIFMEEDVNELEEVVSLGYYNMDKRKSTSSITSLKMDDIMQPGVSTLDQMLEGQVPGMIFMQNTGQVGASPKIKIRGTTTLLGSTAPLWVLDGVILQDPVNVDASNINDLDFVNLLGNAISGLNPSDIDQIDVLKDASATAIYGPKASNGVIVITTKKGKVGKPAVTYSLTGTFRQRPRYTDRAVNVMNSMERIAYSREAISAGWRMPSLGAWVGYEAAYSDYLNNKITYNEFVGKVSEMETANTDWLGILLQDTYSHNHTLSVSGGSENFRYYSSLSYMDEKGNTRGEGNKRYTAMTNLSVNYDKWDFRFGLNGNLQKKEYTPEDVGVANYAYNTSRSVPAYGEDGELVFYDVDQNSQYKSDYNIINDMEHSWRHIDTDQIGMQMALGYRIISSLKAEVNFSYNVSHTDDDTYYGEETSRMLAMRCIVKRALPNSALEIGDQNAAAATSVAGGELKLSNTKNESYSLRGTLTYNKSLTENQSITANLIGELSHSKYSGFGITKRNYLPDRGMIFDNWDIKKYTSFTEWSHSDEARGRMEDNLTRQVGLIFSASWAWKNTYILNGNIRADWSNKFGDRSHEKFLPIWSLSGRWNMHDNILYGFSWVNTFALKLSFGYQGNMSNTESPKLIIQKNGTHPFFDEYYSTIQNFPNPFLGWETTSTFNGEIEYSLFKNRLRGSLGYYYRHTSNAFMKKTVAVFNGTRDYMVNAGTLINQGFEFTFQFTPIDNMINKVSSALSEATSGGVERRGFRWRFDPQFGSVFNQLLDKVKPKDKKIQDNEVTIQQYLNGQVQVSGRPVNTFYSYRFRGLNHDTGAPEFYGAIEKEPMLDKNGDPVYDENGDPVIINNAEIYSNMDKEEVWRTKLLTRSGCREPFLQGGIYNSFEYNNWVLAFNLTYSLGSKIRLFRMYDNGGSLPLPEKNLRRDWEKRWRVPGDERHTTIPGIVGGEAYYQMNNYWWKNNTYDWQQNYWTMYDYSDIRVASGNYLKLSSLQLRYVVPEHLCKRLYMKSAYLSVSGTNLFTLCSKKLKGQDPSQSGSTNLINISVRPTYSLTLNVTF</sequence>
<evidence type="ECO:0000256" key="6">
    <source>
        <dbReference type="ARBA" id="ARBA00023237"/>
    </source>
</evidence>
<comment type="caution">
    <text evidence="11">The sequence shown here is derived from an EMBL/GenBank/DDBJ whole genome shotgun (WGS) entry which is preliminary data.</text>
</comment>
<dbReference type="Gene3D" id="2.60.40.1120">
    <property type="entry name" value="Carboxypeptidase-like, regulatory domain"/>
    <property type="match status" value="1"/>
</dbReference>
<evidence type="ECO:0000256" key="7">
    <source>
        <dbReference type="PROSITE-ProRule" id="PRU01360"/>
    </source>
</evidence>
<dbReference type="Pfam" id="PF07715">
    <property type="entry name" value="Plug"/>
    <property type="match status" value="1"/>
</dbReference>
<dbReference type="AlphaFoldDB" id="A0A7W6MZX2"/>
<dbReference type="InterPro" id="IPR012910">
    <property type="entry name" value="Plug_dom"/>
</dbReference>
<keyword evidence="5 7" id="KW-0472">Membrane</keyword>
<dbReference type="PROSITE" id="PS52016">
    <property type="entry name" value="TONB_DEPENDENT_REC_3"/>
    <property type="match status" value="1"/>
</dbReference>
<dbReference type="Proteomes" id="UP000546007">
    <property type="component" value="Unassembled WGS sequence"/>
</dbReference>
<reference evidence="11 12" key="1">
    <citation type="submission" date="2020-08" db="EMBL/GenBank/DDBJ databases">
        <title>Genomic Encyclopedia of Type Strains, Phase IV (KMG-IV): sequencing the most valuable type-strain genomes for metagenomic binning, comparative biology and taxonomic classification.</title>
        <authorList>
            <person name="Goeker M."/>
        </authorList>
    </citation>
    <scope>NUCLEOTIDE SEQUENCE [LARGE SCALE GENOMIC DNA]</scope>
    <source>
        <strain evidence="11 12">DSM 105721</strain>
    </source>
</reference>
<dbReference type="NCBIfam" id="TIGR04057">
    <property type="entry name" value="SusC_RagA_signa"/>
    <property type="match status" value="1"/>
</dbReference>
<dbReference type="NCBIfam" id="TIGR04056">
    <property type="entry name" value="OMP_RagA_SusC"/>
    <property type="match status" value="1"/>
</dbReference>
<evidence type="ECO:0000256" key="8">
    <source>
        <dbReference type="SAM" id="SignalP"/>
    </source>
</evidence>
<protein>
    <submittedName>
        <fullName evidence="11">TonB-linked SusC/RagA family outer membrane protein</fullName>
    </submittedName>
</protein>
<dbReference type="RefSeq" id="WP_164719592.1">
    <property type="nucleotide sequence ID" value="NZ_AP028155.1"/>
</dbReference>
<feature type="signal peptide" evidence="8">
    <location>
        <begin position="1"/>
        <end position="21"/>
    </location>
</feature>
<dbReference type="InterPro" id="IPR008969">
    <property type="entry name" value="CarboxyPept-like_regulatory"/>
</dbReference>
<dbReference type="Gene3D" id="2.170.130.10">
    <property type="entry name" value="TonB-dependent receptor, plug domain"/>
    <property type="match status" value="1"/>
</dbReference>
<dbReference type="InterPro" id="IPR037066">
    <property type="entry name" value="Plug_dom_sf"/>
</dbReference>
<feature type="chain" id="PRO_5031327925" evidence="8">
    <location>
        <begin position="22"/>
        <end position="1232"/>
    </location>
</feature>